<dbReference type="EMBL" id="FZNS01000006">
    <property type="protein sequence ID" value="SNR74917.1"/>
    <property type="molecule type" value="Genomic_DNA"/>
</dbReference>
<dbReference type="RefSeq" id="WP_089333236.1">
    <property type="nucleotide sequence ID" value="NZ_FZNS01000006.1"/>
</dbReference>
<dbReference type="GO" id="GO:0006355">
    <property type="term" value="P:regulation of DNA-templated transcription"/>
    <property type="evidence" value="ECO:0007669"/>
    <property type="project" value="InterPro"/>
</dbReference>
<dbReference type="Pfam" id="PF00196">
    <property type="entry name" value="GerE"/>
    <property type="match status" value="1"/>
</dbReference>
<dbReference type="CDD" id="cd06170">
    <property type="entry name" value="LuxR_C_like"/>
    <property type="match status" value="1"/>
</dbReference>
<evidence type="ECO:0000256" key="2">
    <source>
        <dbReference type="ARBA" id="ARBA00023125"/>
    </source>
</evidence>
<reference evidence="6" key="1">
    <citation type="submission" date="2017-06" db="EMBL/GenBank/DDBJ databases">
        <authorList>
            <person name="Varghese N."/>
            <person name="Submissions S."/>
        </authorList>
    </citation>
    <scope>NUCLEOTIDE SEQUENCE [LARGE SCALE GENOMIC DNA]</scope>
    <source>
        <strain evidence="6">DSM 28041</strain>
    </source>
</reference>
<evidence type="ECO:0000313" key="5">
    <source>
        <dbReference type="EMBL" id="SNR74917.1"/>
    </source>
</evidence>
<sequence length="223" mass="24268">MYALSGSVLVVALPTLHRQGLLTMLSEVWPGLDVVVQTDPAAIPALLYQHSYAVVVLDCALFTDSVASFLRRLQAIRSAQPVLLLTSNRLPPDLRLFLAERSATHAWLPRHAAPATVAALFRQYVSAVADQPSPSPSASRNLLTPTPFSRRELDVLRLVVNDHCNQEIADHLCVSVRTVESHRRALLQKAGVRTLVGLVVQAMRQGWVGVVLSTMCADAVLIG</sequence>
<dbReference type="Gene3D" id="3.40.50.2300">
    <property type="match status" value="1"/>
</dbReference>
<dbReference type="PANTHER" id="PTHR44688">
    <property type="entry name" value="DNA-BINDING TRANSCRIPTIONAL ACTIVATOR DEVR_DOSR"/>
    <property type="match status" value="1"/>
</dbReference>
<keyword evidence="3" id="KW-0804">Transcription</keyword>
<dbReference type="Proteomes" id="UP000198310">
    <property type="component" value="Unassembled WGS sequence"/>
</dbReference>
<dbReference type="InterPro" id="IPR016032">
    <property type="entry name" value="Sig_transdc_resp-reg_C-effctor"/>
</dbReference>
<proteinExistence type="predicted"/>
<evidence type="ECO:0000313" key="6">
    <source>
        <dbReference type="Proteomes" id="UP000198310"/>
    </source>
</evidence>
<dbReference type="InterPro" id="IPR000792">
    <property type="entry name" value="Tscrpt_reg_LuxR_C"/>
</dbReference>
<dbReference type="SMART" id="SM00421">
    <property type="entry name" value="HTH_LUXR"/>
    <property type="match status" value="1"/>
</dbReference>
<dbReference type="SUPFAM" id="SSF52172">
    <property type="entry name" value="CheY-like"/>
    <property type="match status" value="1"/>
</dbReference>
<dbReference type="SUPFAM" id="SSF46894">
    <property type="entry name" value="C-terminal effector domain of the bipartite response regulators"/>
    <property type="match status" value="1"/>
</dbReference>
<dbReference type="GO" id="GO:0003677">
    <property type="term" value="F:DNA binding"/>
    <property type="evidence" value="ECO:0007669"/>
    <property type="project" value="UniProtKB-KW"/>
</dbReference>
<keyword evidence="1" id="KW-0805">Transcription regulation</keyword>
<feature type="domain" description="HTH luxR-type" evidence="4">
    <location>
        <begin position="141"/>
        <end position="206"/>
    </location>
</feature>
<dbReference type="PROSITE" id="PS00622">
    <property type="entry name" value="HTH_LUXR_1"/>
    <property type="match status" value="1"/>
</dbReference>
<dbReference type="InterPro" id="IPR011006">
    <property type="entry name" value="CheY-like_superfamily"/>
</dbReference>
<dbReference type="AlphaFoldDB" id="A0A238YUV1"/>
<keyword evidence="6" id="KW-1185">Reference proteome</keyword>
<evidence type="ECO:0000259" key="4">
    <source>
        <dbReference type="PROSITE" id="PS50043"/>
    </source>
</evidence>
<keyword evidence="2 5" id="KW-0238">DNA-binding</keyword>
<evidence type="ECO:0000256" key="1">
    <source>
        <dbReference type="ARBA" id="ARBA00023015"/>
    </source>
</evidence>
<name>A0A238YUV1_9BACT</name>
<accession>A0A238YUV1</accession>
<dbReference type="PANTHER" id="PTHR44688:SF16">
    <property type="entry name" value="DNA-BINDING TRANSCRIPTIONAL ACTIVATOR DEVR_DOSR"/>
    <property type="match status" value="1"/>
</dbReference>
<organism evidence="5 6">
    <name type="scientific">Hymenobacter mucosus</name>
    <dbReference type="NCBI Taxonomy" id="1411120"/>
    <lineage>
        <taxon>Bacteria</taxon>
        <taxon>Pseudomonadati</taxon>
        <taxon>Bacteroidota</taxon>
        <taxon>Cytophagia</taxon>
        <taxon>Cytophagales</taxon>
        <taxon>Hymenobacteraceae</taxon>
        <taxon>Hymenobacter</taxon>
    </lineage>
</organism>
<dbReference type="PROSITE" id="PS50043">
    <property type="entry name" value="HTH_LUXR_2"/>
    <property type="match status" value="1"/>
</dbReference>
<dbReference type="PRINTS" id="PR00038">
    <property type="entry name" value="HTHLUXR"/>
</dbReference>
<protein>
    <submittedName>
        <fullName evidence="5">DNA-binding response regulator, NarL/FixJ family, contains REC and HTH domains</fullName>
    </submittedName>
</protein>
<gene>
    <name evidence="5" type="ORF">SAMN06269173_106113</name>
</gene>
<evidence type="ECO:0000256" key="3">
    <source>
        <dbReference type="ARBA" id="ARBA00023163"/>
    </source>
</evidence>